<proteinExistence type="predicted"/>
<name>A0AAD7ZI36_DIPPU</name>
<reference evidence="1" key="1">
    <citation type="journal article" date="2023" name="IScience">
        <title>Live-bearing cockroach genome reveals convergent evolutionary mechanisms linked to viviparity in insects and beyond.</title>
        <authorList>
            <person name="Fouks B."/>
            <person name="Harrison M.C."/>
            <person name="Mikhailova A.A."/>
            <person name="Marchal E."/>
            <person name="English S."/>
            <person name="Carruthers M."/>
            <person name="Jennings E.C."/>
            <person name="Chiamaka E.L."/>
            <person name="Frigard R.A."/>
            <person name="Pippel M."/>
            <person name="Attardo G.M."/>
            <person name="Benoit J.B."/>
            <person name="Bornberg-Bauer E."/>
            <person name="Tobe S.S."/>
        </authorList>
    </citation>
    <scope>NUCLEOTIDE SEQUENCE</scope>
    <source>
        <strain evidence="1">Stay&amp;Tobe</strain>
    </source>
</reference>
<dbReference type="AlphaFoldDB" id="A0AAD7ZI36"/>
<evidence type="ECO:0000313" key="2">
    <source>
        <dbReference type="Proteomes" id="UP001233999"/>
    </source>
</evidence>
<dbReference type="Proteomes" id="UP001233999">
    <property type="component" value="Unassembled WGS sequence"/>
</dbReference>
<feature type="non-terminal residue" evidence="1">
    <location>
        <position position="1"/>
    </location>
</feature>
<comment type="caution">
    <text evidence="1">The sequence shown here is derived from an EMBL/GenBank/DDBJ whole genome shotgun (WGS) entry which is preliminary data.</text>
</comment>
<gene>
    <name evidence="1" type="ORF">L9F63_024010</name>
</gene>
<evidence type="ECO:0000313" key="1">
    <source>
        <dbReference type="EMBL" id="KAJ9580816.1"/>
    </source>
</evidence>
<protein>
    <submittedName>
        <fullName evidence="1">Uncharacterized protein</fullName>
    </submittedName>
</protein>
<reference evidence="1" key="2">
    <citation type="submission" date="2023-05" db="EMBL/GenBank/DDBJ databases">
        <authorList>
            <person name="Fouks B."/>
        </authorList>
    </citation>
    <scope>NUCLEOTIDE SEQUENCE</scope>
    <source>
        <strain evidence="1">Stay&amp;Tobe</strain>
        <tissue evidence="1">Testes</tissue>
    </source>
</reference>
<feature type="non-terminal residue" evidence="1">
    <location>
        <position position="237"/>
    </location>
</feature>
<sequence length="237" mass="26661">STTSRKAFVNHLKCDKCPGSRTAKSSDFIAFEISTGCVHYEHQAVLSWSLWKIRHTQNKHAVSTTAFVPRTTSTRPAISIYLIQFSLDLPIFLLPSGCYFNICNNASQFSLPYISTRFRHSQLNLVLIFSKLNTRYIEIVSCMASTTFDDTLAPSSIFVMCIITFNCTVLLHCIKLCTSNLRVIWTSGSYTEPFKCRTTTLLKRFRFDIILGLPFPLLPCGFQSNAILVESSGVDAI</sequence>
<accession>A0AAD7ZI36</accession>
<organism evidence="1 2">
    <name type="scientific">Diploptera punctata</name>
    <name type="common">Pacific beetle cockroach</name>
    <dbReference type="NCBI Taxonomy" id="6984"/>
    <lineage>
        <taxon>Eukaryota</taxon>
        <taxon>Metazoa</taxon>
        <taxon>Ecdysozoa</taxon>
        <taxon>Arthropoda</taxon>
        <taxon>Hexapoda</taxon>
        <taxon>Insecta</taxon>
        <taxon>Pterygota</taxon>
        <taxon>Neoptera</taxon>
        <taxon>Polyneoptera</taxon>
        <taxon>Dictyoptera</taxon>
        <taxon>Blattodea</taxon>
        <taxon>Blaberoidea</taxon>
        <taxon>Blaberidae</taxon>
        <taxon>Diplopterinae</taxon>
        <taxon>Diploptera</taxon>
    </lineage>
</organism>
<dbReference type="EMBL" id="JASPKZ010008136">
    <property type="protein sequence ID" value="KAJ9580816.1"/>
    <property type="molecule type" value="Genomic_DNA"/>
</dbReference>
<keyword evidence="2" id="KW-1185">Reference proteome</keyword>